<proteinExistence type="predicted"/>
<dbReference type="AlphaFoldDB" id="A0A0V0HGD9"/>
<feature type="chain" id="PRO_5006865894" evidence="1">
    <location>
        <begin position="20"/>
        <end position="76"/>
    </location>
</feature>
<evidence type="ECO:0000313" key="2">
    <source>
        <dbReference type="EMBL" id="JAP19050.1"/>
    </source>
</evidence>
<reference evidence="2" key="1">
    <citation type="submission" date="2015-12" db="EMBL/GenBank/DDBJ databases">
        <title>Gene expression during late stages of embryo sac development: a critical building block for successful pollen-pistil interactions.</title>
        <authorList>
            <person name="Liu Y."/>
            <person name="Joly V."/>
            <person name="Sabar M."/>
            <person name="Matton D.P."/>
        </authorList>
    </citation>
    <scope>NUCLEOTIDE SEQUENCE</scope>
</reference>
<feature type="signal peptide" evidence="1">
    <location>
        <begin position="1"/>
        <end position="19"/>
    </location>
</feature>
<evidence type="ECO:0000256" key="1">
    <source>
        <dbReference type="SAM" id="SignalP"/>
    </source>
</evidence>
<protein>
    <submittedName>
        <fullName evidence="2">Putative ovule protein</fullName>
    </submittedName>
</protein>
<keyword evidence="1" id="KW-0732">Signal</keyword>
<sequence length="76" mass="8757">MASVMRIFCVPLLMMHALGTSICQFRRSRLSRTPELVICHQAAHYTLADGCYKFLRKIIKYCAAIQYTLNSRCRGK</sequence>
<accession>A0A0V0HGD9</accession>
<name>A0A0V0HGD9_SOLCH</name>
<dbReference type="EMBL" id="GEDG01020525">
    <property type="protein sequence ID" value="JAP19050.1"/>
    <property type="molecule type" value="Transcribed_RNA"/>
</dbReference>
<organism evidence="2">
    <name type="scientific">Solanum chacoense</name>
    <name type="common">Chaco potato</name>
    <dbReference type="NCBI Taxonomy" id="4108"/>
    <lineage>
        <taxon>Eukaryota</taxon>
        <taxon>Viridiplantae</taxon>
        <taxon>Streptophyta</taxon>
        <taxon>Embryophyta</taxon>
        <taxon>Tracheophyta</taxon>
        <taxon>Spermatophyta</taxon>
        <taxon>Magnoliopsida</taxon>
        <taxon>eudicotyledons</taxon>
        <taxon>Gunneridae</taxon>
        <taxon>Pentapetalae</taxon>
        <taxon>asterids</taxon>
        <taxon>lamiids</taxon>
        <taxon>Solanales</taxon>
        <taxon>Solanaceae</taxon>
        <taxon>Solanoideae</taxon>
        <taxon>Solaneae</taxon>
        <taxon>Solanum</taxon>
    </lineage>
</organism>